<dbReference type="Proteomes" id="UP000314294">
    <property type="component" value="Unassembled WGS sequence"/>
</dbReference>
<keyword evidence="2" id="KW-1185">Reference proteome</keyword>
<accession>A0A4Z2HNS2</accession>
<evidence type="ECO:0000313" key="1">
    <source>
        <dbReference type="EMBL" id="TNN67417.1"/>
    </source>
</evidence>
<dbReference type="AlphaFoldDB" id="A0A4Z2HNS2"/>
<organism evidence="1 2">
    <name type="scientific">Liparis tanakae</name>
    <name type="common">Tanaka's snailfish</name>
    <dbReference type="NCBI Taxonomy" id="230148"/>
    <lineage>
        <taxon>Eukaryota</taxon>
        <taxon>Metazoa</taxon>
        <taxon>Chordata</taxon>
        <taxon>Craniata</taxon>
        <taxon>Vertebrata</taxon>
        <taxon>Euteleostomi</taxon>
        <taxon>Actinopterygii</taxon>
        <taxon>Neopterygii</taxon>
        <taxon>Teleostei</taxon>
        <taxon>Neoteleostei</taxon>
        <taxon>Acanthomorphata</taxon>
        <taxon>Eupercaria</taxon>
        <taxon>Perciformes</taxon>
        <taxon>Cottioidei</taxon>
        <taxon>Cottales</taxon>
        <taxon>Liparidae</taxon>
        <taxon>Liparis</taxon>
    </lineage>
</organism>
<sequence length="91" mass="10134">MAPMVRITCPRLAAIQTHGRTPRKNPGVYVVVGGVARLPTWACFDIYLDVDHTTFQSQPLHMCLRGSGQMALGRSSTLQKVIPQTTRNQER</sequence>
<comment type="caution">
    <text evidence="1">The sequence shown here is derived from an EMBL/GenBank/DDBJ whole genome shotgun (WGS) entry which is preliminary data.</text>
</comment>
<reference evidence="1 2" key="1">
    <citation type="submission" date="2019-03" db="EMBL/GenBank/DDBJ databases">
        <title>First draft genome of Liparis tanakae, snailfish: a comprehensive survey of snailfish specific genes.</title>
        <authorList>
            <person name="Kim W."/>
            <person name="Song I."/>
            <person name="Jeong J.-H."/>
            <person name="Kim D."/>
            <person name="Kim S."/>
            <person name="Ryu S."/>
            <person name="Song J.Y."/>
            <person name="Lee S.K."/>
        </authorList>
    </citation>
    <scope>NUCLEOTIDE SEQUENCE [LARGE SCALE GENOMIC DNA]</scope>
    <source>
        <tissue evidence="1">Muscle</tissue>
    </source>
</reference>
<proteinExistence type="predicted"/>
<gene>
    <name evidence="1" type="ORF">EYF80_022362</name>
</gene>
<dbReference type="EMBL" id="SRLO01000204">
    <property type="protein sequence ID" value="TNN67417.1"/>
    <property type="molecule type" value="Genomic_DNA"/>
</dbReference>
<protein>
    <submittedName>
        <fullName evidence="1">Uncharacterized protein</fullName>
    </submittedName>
</protein>
<evidence type="ECO:0000313" key="2">
    <source>
        <dbReference type="Proteomes" id="UP000314294"/>
    </source>
</evidence>
<name>A0A4Z2HNS2_9TELE</name>